<proteinExistence type="predicted"/>
<feature type="signal peptide" evidence="1">
    <location>
        <begin position="1"/>
        <end position="24"/>
    </location>
</feature>
<feature type="chain" id="PRO_5012462533" evidence="1">
    <location>
        <begin position="25"/>
        <end position="62"/>
    </location>
</feature>
<name>A0A1X2IIY5_9FUNG</name>
<dbReference type="AlphaFoldDB" id="A0A1X2IIY5"/>
<comment type="caution">
    <text evidence="2">The sequence shown here is derived from an EMBL/GenBank/DDBJ whole genome shotgun (WGS) entry which is preliminary data.</text>
</comment>
<gene>
    <name evidence="2" type="ORF">BCR42DRAFT_414384</name>
</gene>
<evidence type="ECO:0000313" key="3">
    <source>
        <dbReference type="Proteomes" id="UP000193560"/>
    </source>
</evidence>
<sequence length="62" mass="6761">MLKTVSGLIALLVLISMISTITTALPVVYFDTDVAANPFVHDKRLNYRGGRVVNLVKPSPSF</sequence>
<organism evidence="2 3">
    <name type="scientific">Absidia repens</name>
    <dbReference type="NCBI Taxonomy" id="90262"/>
    <lineage>
        <taxon>Eukaryota</taxon>
        <taxon>Fungi</taxon>
        <taxon>Fungi incertae sedis</taxon>
        <taxon>Mucoromycota</taxon>
        <taxon>Mucoromycotina</taxon>
        <taxon>Mucoromycetes</taxon>
        <taxon>Mucorales</taxon>
        <taxon>Cunninghamellaceae</taxon>
        <taxon>Absidia</taxon>
    </lineage>
</organism>
<dbReference type="Proteomes" id="UP000193560">
    <property type="component" value="Unassembled WGS sequence"/>
</dbReference>
<dbReference type="EMBL" id="MCGE01000010">
    <property type="protein sequence ID" value="ORZ17319.1"/>
    <property type="molecule type" value="Genomic_DNA"/>
</dbReference>
<keyword evidence="1" id="KW-0732">Signal</keyword>
<keyword evidence="3" id="KW-1185">Reference proteome</keyword>
<evidence type="ECO:0000256" key="1">
    <source>
        <dbReference type="SAM" id="SignalP"/>
    </source>
</evidence>
<reference evidence="2 3" key="1">
    <citation type="submission" date="2016-07" db="EMBL/GenBank/DDBJ databases">
        <title>Pervasive Adenine N6-methylation of Active Genes in Fungi.</title>
        <authorList>
            <consortium name="DOE Joint Genome Institute"/>
            <person name="Mondo S.J."/>
            <person name="Dannebaum R.O."/>
            <person name="Kuo R.C."/>
            <person name="Labutti K."/>
            <person name="Haridas S."/>
            <person name="Kuo A."/>
            <person name="Salamov A."/>
            <person name="Ahrendt S.R."/>
            <person name="Lipzen A."/>
            <person name="Sullivan W."/>
            <person name="Andreopoulos W.B."/>
            <person name="Clum A."/>
            <person name="Lindquist E."/>
            <person name="Daum C."/>
            <person name="Ramamoorthy G.K."/>
            <person name="Gryganskyi A."/>
            <person name="Culley D."/>
            <person name="Magnuson J.K."/>
            <person name="James T.Y."/>
            <person name="O'Malley M.A."/>
            <person name="Stajich J.E."/>
            <person name="Spatafora J.W."/>
            <person name="Visel A."/>
            <person name="Grigoriev I.V."/>
        </authorList>
    </citation>
    <scope>NUCLEOTIDE SEQUENCE [LARGE SCALE GENOMIC DNA]</scope>
    <source>
        <strain evidence="2 3">NRRL 1336</strain>
    </source>
</reference>
<evidence type="ECO:0000313" key="2">
    <source>
        <dbReference type="EMBL" id="ORZ17319.1"/>
    </source>
</evidence>
<protein>
    <submittedName>
        <fullName evidence="2">Uncharacterized protein</fullName>
    </submittedName>
</protein>
<accession>A0A1X2IIY5</accession>